<evidence type="ECO:0000256" key="1">
    <source>
        <dbReference type="ARBA" id="ARBA00022741"/>
    </source>
</evidence>
<sequence length="505" mass="57226">MKKIEEITLLYEISKTLNEHLDLKKSLYKVLAILSDALDMIRGTVTILNPLRNEISIEVAHGLSRTAIARGKYKLGEGIIGRVIESGKPVALPKISEEPLFLDRTDSRKAKDEFSYFCVPITKGNQVIGALSVDRHFDPSYSLNSGTELLSVIAMMIAQHVINLEKIHLERQQLREENQRLKSELENKYRINNIIGNSNKMREVFQMISQVSRSNATVLIRGESGTGKELVANSIHYNSRRAKNPFVKMNCAALPANLIESELFGHEKGAFTGAVRQKLGRFELAHKGTIFLDEIGSITSDVQVNLLRVLQEREFERIGGHKTIKTDVRVIAATNKNLEQAVEEGAFRGDLYYRLNVFPIYMPPLRERKTDILLLADHFLEKYSLENGKDIRRFSTPAIDMLMAYHWPGNVRELENCIERAVLLCEEGVVHSYHLPPTLQTGKTSDTLPDLSLEEAVAKVEREMIVDALKNTRGNITQSAELLKTTVRKVAYKARKYGIDYAFYR</sequence>
<dbReference type="Pfam" id="PF02954">
    <property type="entry name" value="HTH_8"/>
    <property type="match status" value="1"/>
</dbReference>
<feature type="domain" description="Sigma-54 factor interaction" evidence="8">
    <location>
        <begin position="194"/>
        <end position="423"/>
    </location>
</feature>
<evidence type="ECO:0000256" key="6">
    <source>
        <dbReference type="ARBA" id="ARBA00023163"/>
    </source>
</evidence>
<dbReference type="PANTHER" id="PTHR32071">
    <property type="entry name" value="TRANSCRIPTIONAL REGULATORY PROTEIN"/>
    <property type="match status" value="1"/>
</dbReference>
<dbReference type="Pfam" id="PF00158">
    <property type="entry name" value="Sigma54_activat"/>
    <property type="match status" value="1"/>
</dbReference>
<dbReference type="OrthoDB" id="9761019at2"/>
<evidence type="ECO:0000256" key="5">
    <source>
        <dbReference type="ARBA" id="ARBA00023159"/>
    </source>
</evidence>
<dbReference type="Pfam" id="PF01590">
    <property type="entry name" value="GAF"/>
    <property type="match status" value="1"/>
</dbReference>
<dbReference type="PROSITE" id="PS00676">
    <property type="entry name" value="SIGMA54_INTERACT_2"/>
    <property type="match status" value="1"/>
</dbReference>
<keyword evidence="2" id="KW-0067">ATP-binding</keyword>
<dbReference type="FunFam" id="3.40.50.300:FF:000006">
    <property type="entry name" value="DNA-binding transcriptional regulator NtrC"/>
    <property type="match status" value="1"/>
</dbReference>
<dbReference type="PRINTS" id="PR01590">
    <property type="entry name" value="HTHFIS"/>
</dbReference>
<dbReference type="Gene3D" id="1.10.8.60">
    <property type="match status" value="1"/>
</dbReference>
<feature type="coiled-coil region" evidence="7">
    <location>
        <begin position="157"/>
        <end position="191"/>
    </location>
</feature>
<comment type="caution">
    <text evidence="9">The sequence shown here is derived from an EMBL/GenBank/DDBJ whole genome shotgun (WGS) entry which is preliminary data.</text>
</comment>
<keyword evidence="10" id="KW-1185">Reference proteome</keyword>
<keyword evidence="5" id="KW-0010">Activator</keyword>
<dbReference type="PROSITE" id="PS00675">
    <property type="entry name" value="SIGMA54_INTERACT_1"/>
    <property type="match status" value="1"/>
</dbReference>
<dbReference type="SMART" id="SM00382">
    <property type="entry name" value="AAA"/>
    <property type="match status" value="1"/>
</dbReference>
<dbReference type="FunFam" id="1.10.8.60:FF:000014">
    <property type="entry name" value="DNA-binding transcriptional regulator NtrC"/>
    <property type="match status" value="1"/>
</dbReference>
<keyword evidence="6" id="KW-0804">Transcription</keyword>
<keyword evidence="1" id="KW-0547">Nucleotide-binding</keyword>
<dbReference type="SUPFAM" id="SSF52540">
    <property type="entry name" value="P-loop containing nucleoside triphosphate hydrolases"/>
    <property type="match status" value="1"/>
</dbReference>
<dbReference type="EMBL" id="ATHJ01000105">
    <property type="protein sequence ID" value="EPR35961.1"/>
    <property type="molecule type" value="Genomic_DNA"/>
</dbReference>
<dbReference type="Gene3D" id="3.30.450.40">
    <property type="match status" value="1"/>
</dbReference>
<dbReference type="SUPFAM" id="SSF46689">
    <property type="entry name" value="Homeodomain-like"/>
    <property type="match status" value="1"/>
</dbReference>
<dbReference type="InterPro" id="IPR027417">
    <property type="entry name" value="P-loop_NTPase"/>
</dbReference>
<name>S7TGP5_DESML</name>
<evidence type="ECO:0000256" key="4">
    <source>
        <dbReference type="ARBA" id="ARBA00023125"/>
    </source>
</evidence>
<dbReference type="Gene3D" id="1.10.10.60">
    <property type="entry name" value="Homeodomain-like"/>
    <property type="match status" value="1"/>
</dbReference>
<dbReference type="GO" id="GO:0005524">
    <property type="term" value="F:ATP binding"/>
    <property type="evidence" value="ECO:0007669"/>
    <property type="project" value="UniProtKB-KW"/>
</dbReference>
<dbReference type="InterPro" id="IPR002197">
    <property type="entry name" value="HTH_Fis"/>
</dbReference>
<evidence type="ECO:0000256" key="3">
    <source>
        <dbReference type="ARBA" id="ARBA00023015"/>
    </source>
</evidence>
<accession>S7TGP5</accession>
<dbReference type="PROSITE" id="PS00688">
    <property type="entry name" value="SIGMA54_INTERACT_3"/>
    <property type="match status" value="1"/>
</dbReference>
<dbReference type="InterPro" id="IPR029016">
    <property type="entry name" value="GAF-like_dom_sf"/>
</dbReference>
<evidence type="ECO:0000256" key="2">
    <source>
        <dbReference type="ARBA" id="ARBA00022840"/>
    </source>
</evidence>
<dbReference type="CDD" id="cd00009">
    <property type="entry name" value="AAA"/>
    <property type="match status" value="1"/>
</dbReference>
<dbReference type="SUPFAM" id="SSF55781">
    <property type="entry name" value="GAF domain-like"/>
    <property type="match status" value="1"/>
</dbReference>
<gene>
    <name evidence="9" type="ORF">dsmv_0666</name>
</gene>
<keyword evidence="4" id="KW-0238">DNA-binding</keyword>
<dbReference type="PROSITE" id="PS50045">
    <property type="entry name" value="SIGMA54_INTERACT_4"/>
    <property type="match status" value="1"/>
</dbReference>
<dbReference type="InterPro" id="IPR025944">
    <property type="entry name" value="Sigma_54_int_dom_CS"/>
</dbReference>
<dbReference type="InterPro" id="IPR025662">
    <property type="entry name" value="Sigma_54_int_dom_ATP-bd_1"/>
</dbReference>
<keyword evidence="3" id="KW-0805">Transcription regulation</keyword>
<keyword evidence="7" id="KW-0175">Coiled coil</keyword>
<dbReference type="eggNOG" id="COG3604">
    <property type="taxonomic scope" value="Bacteria"/>
</dbReference>
<evidence type="ECO:0000313" key="9">
    <source>
        <dbReference type="EMBL" id="EPR35961.1"/>
    </source>
</evidence>
<reference evidence="9 10" key="1">
    <citation type="journal article" date="2013" name="Genome Announc.">
        <title>Draft genome sequences for three mercury-methylating, sulfate-reducing bacteria.</title>
        <authorList>
            <person name="Brown S.D."/>
            <person name="Hurt R.A.Jr."/>
            <person name="Gilmour C.C."/>
            <person name="Elias D.A."/>
        </authorList>
    </citation>
    <scope>NUCLEOTIDE SEQUENCE [LARGE SCALE GENOMIC DNA]</scope>
    <source>
        <strain evidence="9 10">DSM 2059</strain>
    </source>
</reference>
<evidence type="ECO:0000256" key="7">
    <source>
        <dbReference type="SAM" id="Coils"/>
    </source>
</evidence>
<dbReference type="GO" id="GO:0006355">
    <property type="term" value="P:regulation of DNA-templated transcription"/>
    <property type="evidence" value="ECO:0007669"/>
    <property type="project" value="InterPro"/>
</dbReference>
<dbReference type="InterPro" id="IPR002078">
    <property type="entry name" value="Sigma_54_int"/>
</dbReference>
<dbReference type="Pfam" id="PF25601">
    <property type="entry name" value="AAA_lid_14"/>
    <property type="match status" value="1"/>
</dbReference>
<dbReference type="InterPro" id="IPR009057">
    <property type="entry name" value="Homeodomain-like_sf"/>
</dbReference>
<dbReference type="AlphaFoldDB" id="S7TGP5"/>
<evidence type="ECO:0000313" key="10">
    <source>
        <dbReference type="Proteomes" id="UP000014977"/>
    </source>
</evidence>
<dbReference type="InterPro" id="IPR003018">
    <property type="entry name" value="GAF"/>
</dbReference>
<dbReference type="Proteomes" id="UP000014977">
    <property type="component" value="Unassembled WGS sequence"/>
</dbReference>
<dbReference type="InterPro" id="IPR003593">
    <property type="entry name" value="AAA+_ATPase"/>
</dbReference>
<dbReference type="InterPro" id="IPR058031">
    <property type="entry name" value="AAA_lid_NorR"/>
</dbReference>
<evidence type="ECO:0000259" key="8">
    <source>
        <dbReference type="PROSITE" id="PS50045"/>
    </source>
</evidence>
<dbReference type="STRING" id="897.B2D07_15980"/>
<dbReference type="Gene3D" id="3.40.50.300">
    <property type="entry name" value="P-loop containing nucleotide triphosphate hydrolases"/>
    <property type="match status" value="1"/>
</dbReference>
<dbReference type="SMART" id="SM00065">
    <property type="entry name" value="GAF"/>
    <property type="match status" value="1"/>
</dbReference>
<dbReference type="RefSeq" id="WP_020877777.1">
    <property type="nucleotide sequence ID" value="NZ_ATHJ01000105.1"/>
</dbReference>
<proteinExistence type="predicted"/>
<protein>
    <submittedName>
        <fullName evidence="9">Transcriptional regulator, NifA subfamily, Fis Family</fullName>
    </submittedName>
</protein>
<dbReference type="InterPro" id="IPR025943">
    <property type="entry name" value="Sigma_54_int_dom_ATP-bd_2"/>
</dbReference>
<organism evidence="9 10">
    <name type="scientific">Desulfococcus multivorans DSM 2059</name>
    <dbReference type="NCBI Taxonomy" id="1121405"/>
    <lineage>
        <taxon>Bacteria</taxon>
        <taxon>Pseudomonadati</taxon>
        <taxon>Thermodesulfobacteriota</taxon>
        <taxon>Desulfobacteria</taxon>
        <taxon>Desulfobacterales</taxon>
        <taxon>Desulfococcaceae</taxon>
        <taxon>Desulfococcus</taxon>
    </lineage>
</organism>
<dbReference type="GO" id="GO:0043565">
    <property type="term" value="F:sequence-specific DNA binding"/>
    <property type="evidence" value="ECO:0007669"/>
    <property type="project" value="InterPro"/>
</dbReference>